<dbReference type="AlphaFoldDB" id="W9HC69"/>
<evidence type="ECO:0000313" key="2">
    <source>
        <dbReference type="EMBL" id="EWY42292.1"/>
    </source>
</evidence>
<dbReference type="Proteomes" id="UP000019486">
    <property type="component" value="Unassembled WGS sequence"/>
</dbReference>
<sequence length="344" mass="38798">MEHRFAGVSNHGAVTADIRDCAMAFKRVDKDILPPRRWALKGRYGDGKSTFILAMRQPALIVDADGRRHELKGGELYELSEEPADNRSVERIQDLLDQNMPGSNIKTIAIDSVTSLIGSSIARAMLDNAADRNRNKNQAWVDKAEKMRLLQDSVTAHGTHVLWVWHLEDGQLNGQHHVRETLPETERERLFRSLNASLRIVRESDRRGILVEWSREGPSGMVIWDEQGHWQGVPERIEAALYGRSGDAKPTPPKSPLGKPMVMEPANSEPDDVSANPQARNVLTFHSPNEAISWAVEQGAFADVFAAEIAYDQLRGEMKPRNAKEMYIAWTGFVRKQKPERRRA</sequence>
<reference evidence="2 3" key="1">
    <citation type="submission" date="2013-08" db="EMBL/GenBank/DDBJ databases">
        <title>The genome sequence of Skermanella stibiiresistens.</title>
        <authorList>
            <person name="Zhu W."/>
            <person name="Wang G."/>
        </authorList>
    </citation>
    <scope>NUCLEOTIDE SEQUENCE [LARGE SCALE GENOMIC DNA]</scope>
    <source>
        <strain evidence="2 3">SB22</strain>
    </source>
</reference>
<evidence type="ECO:0000256" key="1">
    <source>
        <dbReference type="SAM" id="MobiDB-lite"/>
    </source>
</evidence>
<dbReference type="InterPro" id="IPR027417">
    <property type="entry name" value="P-loop_NTPase"/>
</dbReference>
<organism evidence="2 3">
    <name type="scientific">Skermanella stibiiresistens SB22</name>
    <dbReference type="NCBI Taxonomy" id="1385369"/>
    <lineage>
        <taxon>Bacteria</taxon>
        <taxon>Pseudomonadati</taxon>
        <taxon>Pseudomonadota</taxon>
        <taxon>Alphaproteobacteria</taxon>
        <taxon>Rhodospirillales</taxon>
        <taxon>Azospirillaceae</taxon>
        <taxon>Skermanella</taxon>
    </lineage>
</organism>
<feature type="region of interest" description="Disordered" evidence="1">
    <location>
        <begin position="244"/>
        <end position="274"/>
    </location>
</feature>
<gene>
    <name evidence="2" type="ORF">N825_18135</name>
</gene>
<dbReference type="Pfam" id="PF13479">
    <property type="entry name" value="AAA_24"/>
    <property type="match status" value="1"/>
</dbReference>
<name>W9HC69_9PROT</name>
<accession>W9HC69</accession>
<proteinExistence type="predicted"/>
<evidence type="ECO:0000313" key="3">
    <source>
        <dbReference type="Proteomes" id="UP000019486"/>
    </source>
</evidence>
<comment type="caution">
    <text evidence="2">The sequence shown here is derived from an EMBL/GenBank/DDBJ whole genome shotgun (WGS) entry which is preliminary data.</text>
</comment>
<dbReference type="STRING" id="1385369.N825_18135"/>
<keyword evidence="3" id="KW-1185">Reference proteome</keyword>
<dbReference type="SUPFAM" id="SSF52540">
    <property type="entry name" value="P-loop containing nucleoside triphosphate hydrolases"/>
    <property type="match status" value="1"/>
</dbReference>
<dbReference type="EMBL" id="AVFL01000002">
    <property type="protein sequence ID" value="EWY42292.1"/>
    <property type="molecule type" value="Genomic_DNA"/>
</dbReference>
<protein>
    <submittedName>
        <fullName evidence="2">Uncharacterized protein</fullName>
    </submittedName>
</protein>